<gene>
    <name evidence="1" type="ORF">HFN_1565</name>
</gene>
<keyword evidence="2" id="KW-1185">Reference proteome</keyword>
<evidence type="ECO:0000313" key="1">
    <source>
        <dbReference type="EMBL" id="GAD18006.1"/>
    </source>
</evidence>
<comment type="caution">
    <text evidence="1">The sequence shown here is derived from an EMBL/GenBank/DDBJ whole genome shotgun (WGS) entry which is preliminary data.</text>
</comment>
<accession>T1CYI6</accession>
<evidence type="ECO:0000313" key="2">
    <source>
        <dbReference type="Proteomes" id="UP000018143"/>
    </source>
</evidence>
<dbReference type="Proteomes" id="UP000018143">
    <property type="component" value="Unassembled WGS sequence"/>
</dbReference>
<dbReference type="AlphaFoldDB" id="T1CYI6"/>
<dbReference type="STRING" id="1325130.HFN_1565"/>
<sequence length="43" mass="5159">MKIYSENFYKCIESQHFLKNEGLMRVDSGICDYCKYVVGYVRK</sequence>
<dbReference type="EMBL" id="BASD01000003">
    <property type="protein sequence ID" value="GAD18006.1"/>
    <property type="molecule type" value="Genomic_DNA"/>
</dbReference>
<proteinExistence type="predicted"/>
<organism evidence="1 2">
    <name type="scientific">Helicobacter fennelliae MRY12-0050</name>
    <dbReference type="NCBI Taxonomy" id="1325130"/>
    <lineage>
        <taxon>Bacteria</taxon>
        <taxon>Pseudomonadati</taxon>
        <taxon>Campylobacterota</taxon>
        <taxon>Epsilonproteobacteria</taxon>
        <taxon>Campylobacterales</taxon>
        <taxon>Helicobacteraceae</taxon>
        <taxon>Helicobacter</taxon>
    </lineage>
</organism>
<reference evidence="1 2" key="1">
    <citation type="journal article" date="2013" name="Genome Announc.">
        <title>Draft Genome Sequence of Helicobacter fennelliae Strain MRY12-0050, Isolated from a Bacteremia Patient.</title>
        <authorList>
            <person name="Rimbara E."/>
            <person name="Matsui M."/>
            <person name="Mori S."/>
            <person name="Suzuki S."/>
            <person name="Suzuki M."/>
            <person name="Kim H."/>
            <person name="Sekizuka T."/>
            <person name="Kuroda M."/>
            <person name="Shibayama K."/>
        </authorList>
    </citation>
    <scope>NUCLEOTIDE SEQUENCE [LARGE SCALE GENOMIC DNA]</scope>
    <source>
        <strain evidence="1 2">MRY12-0050</strain>
    </source>
</reference>
<name>T1CYI6_9HELI</name>
<protein>
    <submittedName>
        <fullName evidence="1">Uncharacterized protein</fullName>
    </submittedName>
</protein>